<comment type="similarity">
    <text evidence="3">Belongs to the class-III pyridoxal-phosphate-dependent aminotransferase family.</text>
</comment>
<comment type="cofactor">
    <cofactor evidence="1">
        <name>pyridoxal 5'-phosphate</name>
        <dbReference type="ChEBI" id="CHEBI:597326"/>
    </cofactor>
</comment>
<evidence type="ECO:0000313" key="5">
    <source>
        <dbReference type="Proteomes" id="UP001374803"/>
    </source>
</evidence>
<dbReference type="InterPro" id="IPR015422">
    <property type="entry name" value="PyrdxlP-dep_Trfase_small"/>
</dbReference>
<dbReference type="RefSeq" id="WP_394838075.1">
    <property type="nucleotide sequence ID" value="NZ_CP089929.1"/>
</dbReference>
<dbReference type="InterPro" id="IPR005814">
    <property type="entry name" value="Aminotrans_3"/>
</dbReference>
<evidence type="ECO:0000256" key="2">
    <source>
        <dbReference type="ARBA" id="ARBA00022898"/>
    </source>
</evidence>
<dbReference type="InterPro" id="IPR015421">
    <property type="entry name" value="PyrdxlP-dep_Trfase_major"/>
</dbReference>
<keyword evidence="4" id="KW-0808">Transferase</keyword>
<organism evidence="4 5">
    <name type="scientific">Pendulispora rubella</name>
    <dbReference type="NCBI Taxonomy" id="2741070"/>
    <lineage>
        <taxon>Bacteria</taxon>
        <taxon>Pseudomonadati</taxon>
        <taxon>Myxococcota</taxon>
        <taxon>Myxococcia</taxon>
        <taxon>Myxococcales</taxon>
        <taxon>Sorangiineae</taxon>
        <taxon>Pendulisporaceae</taxon>
        <taxon>Pendulispora</taxon>
    </lineage>
</organism>
<keyword evidence="4" id="KW-0032">Aminotransferase</keyword>
<keyword evidence="2 3" id="KW-0663">Pyridoxal phosphate</keyword>
<dbReference type="Gene3D" id="3.90.1150.10">
    <property type="entry name" value="Aspartate Aminotransferase, domain 1"/>
    <property type="match status" value="1"/>
</dbReference>
<name>A0ABZ2LGY1_9BACT</name>
<dbReference type="PANTHER" id="PTHR43713:SF3">
    <property type="entry name" value="GLUTAMATE-1-SEMIALDEHYDE 2,1-AMINOMUTASE 1, CHLOROPLASTIC-RELATED"/>
    <property type="match status" value="1"/>
</dbReference>
<protein>
    <submittedName>
        <fullName evidence="4">Aminotransferase class III-fold pyridoxal phosphate-dependent enzyme</fullName>
    </submittedName>
</protein>
<dbReference type="SUPFAM" id="SSF53383">
    <property type="entry name" value="PLP-dependent transferases"/>
    <property type="match status" value="1"/>
</dbReference>
<gene>
    <name evidence="4" type="ORF">LVJ94_14280</name>
</gene>
<sequence length="443" mass="48278">MSSNSAGDKGRGQRLYDKARTLIPGGTQLLSKRPEMFLPQQWPAYYSRAKGAEVWDLDGRRYLDTSHFGVGACVLGFADEDVDHAVLGAIQSGTMSTLNAPEEVELAELLVELHPWADMARFARCGGEVMAIAVRIARAATGRDKVAFCGYHGWQDWYLAANLATDALGNHLLSGLEPAGVPRGLANTMFPFMYNDIAQFRRLVETHGHELAAIVMEPCRAEGPAPGFLEEIRETATRLGAVLIFDEVTTGFRVLTGGIHRKFGVNPDMAAFAKGMGNGYAMAAVIGTRAVMEAAQSSFISSTYWTERVGPVAAIATIRKHLAKNVPEHLIQVGRTVQAGWKRAAEQTGLTIHVDGIEPLSHFDIKCDHKMAVVTLFIQEMLDRGFLASTQLYASYAHQPAHLEKYLAAVTASFDVVARALKEGSVEKLLRGPVKHSGFQRLA</sequence>
<reference evidence="4" key="1">
    <citation type="submission" date="2021-12" db="EMBL/GenBank/DDBJ databases">
        <title>Discovery of the Pendulisporaceae a myxobacterial family with distinct sporulation behavior and unique specialized metabolism.</title>
        <authorList>
            <person name="Garcia R."/>
            <person name="Popoff A."/>
            <person name="Bader C.D."/>
            <person name="Loehr J."/>
            <person name="Walesch S."/>
            <person name="Walt C."/>
            <person name="Boldt J."/>
            <person name="Bunk B."/>
            <person name="Haeckl F.J.F.P.J."/>
            <person name="Gunesch A.P."/>
            <person name="Birkelbach J."/>
            <person name="Nuebel U."/>
            <person name="Pietschmann T."/>
            <person name="Bach T."/>
            <person name="Mueller R."/>
        </authorList>
    </citation>
    <scope>NUCLEOTIDE SEQUENCE</scope>
    <source>
        <strain evidence="4">MSr11367</strain>
    </source>
</reference>
<dbReference type="InterPro" id="IPR015424">
    <property type="entry name" value="PyrdxlP-dep_Trfase"/>
</dbReference>
<dbReference type="PANTHER" id="PTHR43713">
    <property type="entry name" value="GLUTAMATE-1-SEMIALDEHYDE 2,1-AMINOMUTASE"/>
    <property type="match status" value="1"/>
</dbReference>
<evidence type="ECO:0000256" key="1">
    <source>
        <dbReference type="ARBA" id="ARBA00001933"/>
    </source>
</evidence>
<dbReference type="Proteomes" id="UP001374803">
    <property type="component" value="Chromosome"/>
</dbReference>
<dbReference type="Gene3D" id="3.40.640.10">
    <property type="entry name" value="Type I PLP-dependent aspartate aminotransferase-like (Major domain)"/>
    <property type="match status" value="1"/>
</dbReference>
<dbReference type="GO" id="GO:0008483">
    <property type="term" value="F:transaminase activity"/>
    <property type="evidence" value="ECO:0007669"/>
    <property type="project" value="UniProtKB-KW"/>
</dbReference>
<accession>A0ABZ2LGY1</accession>
<dbReference type="Pfam" id="PF00202">
    <property type="entry name" value="Aminotran_3"/>
    <property type="match status" value="1"/>
</dbReference>
<proteinExistence type="inferred from homology"/>
<dbReference type="EMBL" id="CP089983">
    <property type="protein sequence ID" value="WXB08400.1"/>
    <property type="molecule type" value="Genomic_DNA"/>
</dbReference>
<evidence type="ECO:0000313" key="4">
    <source>
        <dbReference type="EMBL" id="WXB08400.1"/>
    </source>
</evidence>
<keyword evidence="5" id="KW-1185">Reference proteome</keyword>
<evidence type="ECO:0000256" key="3">
    <source>
        <dbReference type="RuleBase" id="RU003560"/>
    </source>
</evidence>